<keyword evidence="3" id="KW-0472">Membrane</keyword>
<dbReference type="Pfam" id="PF07686">
    <property type="entry name" value="V-set"/>
    <property type="match status" value="1"/>
</dbReference>
<accession>A0A8D3D1S2</accession>
<dbReference type="InterPro" id="IPR036179">
    <property type="entry name" value="Ig-like_dom_sf"/>
</dbReference>
<name>A0A8D3D1S2_SCOMX</name>
<reference evidence="5" key="1">
    <citation type="submission" date="2023-05" db="EMBL/GenBank/DDBJ databases">
        <title>High-quality long-read genome of Scophthalmus maximus.</title>
        <authorList>
            <person name="Lien S."/>
            <person name="Martinez P."/>
        </authorList>
    </citation>
    <scope>NUCLEOTIDE SEQUENCE [LARGE SCALE GENOMIC DNA]</scope>
</reference>
<dbReference type="Pfam" id="PF07654">
    <property type="entry name" value="C1-set"/>
    <property type="match status" value="1"/>
</dbReference>
<feature type="transmembrane region" description="Helical" evidence="3">
    <location>
        <begin position="270"/>
        <end position="291"/>
    </location>
</feature>
<dbReference type="GO" id="GO:0007166">
    <property type="term" value="P:cell surface receptor signaling pathway"/>
    <property type="evidence" value="ECO:0007669"/>
    <property type="project" value="TreeGrafter"/>
</dbReference>
<keyword evidence="3" id="KW-1133">Transmembrane helix</keyword>
<dbReference type="SMART" id="SM00409">
    <property type="entry name" value="IG"/>
    <property type="match status" value="1"/>
</dbReference>
<evidence type="ECO:0000256" key="2">
    <source>
        <dbReference type="ARBA" id="ARBA00022859"/>
    </source>
</evidence>
<dbReference type="InterPro" id="IPR003599">
    <property type="entry name" value="Ig_sub"/>
</dbReference>
<organism evidence="5 6">
    <name type="scientific">Scophthalmus maximus</name>
    <name type="common">Turbot</name>
    <name type="synonym">Psetta maxima</name>
    <dbReference type="NCBI Taxonomy" id="52904"/>
    <lineage>
        <taxon>Eukaryota</taxon>
        <taxon>Metazoa</taxon>
        <taxon>Chordata</taxon>
        <taxon>Craniata</taxon>
        <taxon>Vertebrata</taxon>
        <taxon>Euteleostomi</taxon>
        <taxon>Actinopterygii</taxon>
        <taxon>Neopterygii</taxon>
        <taxon>Teleostei</taxon>
        <taxon>Neoteleostei</taxon>
        <taxon>Acanthomorphata</taxon>
        <taxon>Carangaria</taxon>
        <taxon>Pleuronectiformes</taxon>
        <taxon>Pleuronectoidei</taxon>
        <taxon>Scophthalmidae</taxon>
        <taxon>Scophthalmus</taxon>
    </lineage>
</organism>
<dbReference type="PANTHER" id="PTHR23268:SF102">
    <property type="entry name" value="IMMUNOGLOBULIN V-SET DOMAIN-CONTAINING PROTEIN"/>
    <property type="match status" value="1"/>
</dbReference>
<dbReference type="PANTHER" id="PTHR23268">
    <property type="entry name" value="T-CELL RECEPTOR BETA CHAIN"/>
    <property type="match status" value="1"/>
</dbReference>
<dbReference type="InterPro" id="IPR007110">
    <property type="entry name" value="Ig-like_dom"/>
</dbReference>
<dbReference type="InterPro" id="IPR050413">
    <property type="entry name" value="TCR_beta_variable"/>
</dbReference>
<keyword evidence="3" id="KW-0812">Transmembrane</keyword>
<proteinExistence type="predicted"/>
<dbReference type="Ensembl" id="ENSSMAT00000038936.1">
    <property type="protein sequence ID" value="ENSSMAP00000053480.1"/>
    <property type="gene ID" value="ENSSMAG00000032987.1"/>
</dbReference>
<dbReference type="InterPro" id="IPR003597">
    <property type="entry name" value="Ig_C1-set"/>
</dbReference>
<feature type="domain" description="Ig-like" evidence="4">
    <location>
        <begin position="4"/>
        <end position="109"/>
    </location>
</feature>
<dbReference type="Proteomes" id="UP000694558">
    <property type="component" value="Chromosome 17"/>
</dbReference>
<protein>
    <recommendedName>
        <fullName evidence="4">Ig-like domain-containing protein</fullName>
    </recommendedName>
</protein>
<dbReference type="AlphaFoldDB" id="A0A8D3D1S2"/>
<dbReference type="SMART" id="SM00406">
    <property type="entry name" value="IGv"/>
    <property type="match status" value="1"/>
</dbReference>
<evidence type="ECO:0000313" key="5">
    <source>
        <dbReference type="Ensembl" id="ENSSMAP00000053480.1"/>
    </source>
</evidence>
<sequence length="313" mass="35464">MSSPVQTVVFLFICLYCKMYNLMVKENTRVRINCSHDDTNLLLMLWYQQRRDSQSMTLIGYGYGQSAQSYENQFKEEFELTREDTTTGALTVHSASPSHSAVYFCAAKNTATYTEPAYFGQGTKVAVLEYDVKPPVVKVLGPSSRECRNLKDNERRKTLLCVASDFYPDHVSVSWRVGGQEVSRGVATDNAALRQGENYKITSRLRVSAEDWFKPETEFECIVSFFDGTGNTNHSASIFAGCFLFESGDTSEPFLLSAEKYLRITQKAKLSYGVFIVKSSIYGAFVVFLVWKLQVCQTFIYFMYIPCNGCTLH</sequence>
<feature type="domain" description="Ig-like" evidence="4">
    <location>
        <begin position="134"/>
        <end position="239"/>
    </location>
</feature>
<feature type="transmembrane region" description="Helical" evidence="3">
    <location>
        <begin position="6"/>
        <end position="23"/>
    </location>
</feature>
<evidence type="ECO:0000259" key="4">
    <source>
        <dbReference type="PROSITE" id="PS50835"/>
    </source>
</evidence>
<dbReference type="SMART" id="SM00407">
    <property type="entry name" value="IGc1"/>
    <property type="match status" value="1"/>
</dbReference>
<keyword evidence="1" id="KW-0732">Signal</keyword>
<evidence type="ECO:0000313" key="6">
    <source>
        <dbReference type="Proteomes" id="UP000694558"/>
    </source>
</evidence>
<evidence type="ECO:0000256" key="1">
    <source>
        <dbReference type="ARBA" id="ARBA00022729"/>
    </source>
</evidence>
<dbReference type="InterPro" id="IPR013106">
    <property type="entry name" value="Ig_V-set"/>
</dbReference>
<dbReference type="InterPro" id="IPR013783">
    <property type="entry name" value="Ig-like_fold"/>
</dbReference>
<dbReference type="Gene3D" id="2.60.40.10">
    <property type="entry name" value="Immunoglobulins"/>
    <property type="match status" value="2"/>
</dbReference>
<dbReference type="GO" id="GO:0005886">
    <property type="term" value="C:plasma membrane"/>
    <property type="evidence" value="ECO:0007669"/>
    <property type="project" value="TreeGrafter"/>
</dbReference>
<reference evidence="5" key="2">
    <citation type="submission" date="2025-08" db="UniProtKB">
        <authorList>
            <consortium name="Ensembl"/>
        </authorList>
    </citation>
    <scope>IDENTIFICATION</scope>
</reference>
<dbReference type="GeneTree" id="ENSGT00940000164625"/>
<dbReference type="GO" id="GO:0002376">
    <property type="term" value="P:immune system process"/>
    <property type="evidence" value="ECO:0007669"/>
    <property type="project" value="UniProtKB-KW"/>
</dbReference>
<keyword evidence="2" id="KW-0391">Immunity</keyword>
<evidence type="ECO:0000256" key="3">
    <source>
        <dbReference type="SAM" id="Phobius"/>
    </source>
</evidence>
<dbReference type="PROSITE" id="PS50835">
    <property type="entry name" value="IG_LIKE"/>
    <property type="match status" value="2"/>
</dbReference>
<dbReference type="SUPFAM" id="SSF48726">
    <property type="entry name" value="Immunoglobulin"/>
    <property type="match status" value="2"/>
</dbReference>